<dbReference type="SUPFAM" id="SSF53335">
    <property type="entry name" value="S-adenosyl-L-methionine-dependent methyltransferases"/>
    <property type="match status" value="1"/>
</dbReference>
<dbReference type="Proteomes" id="UP000076584">
    <property type="component" value="Unassembled WGS sequence"/>
</dbReference>
<dbReference type="AlphaFoldDB" id="A0A167D4S3"/>
<dbReference type="Pfam" id="PF13489">
    <property type="entry name" value="Methyltransf_23"/>
    <property type="match status" value="1"/>
</dbReference>
<accession>A0A167D4S3</accession>
<protein>
    <submittedName>
        <fullName evidence="3">Methyltransferase domain-containing protein</fullName>
    </submittedName>
</protein>
<comment type="similarity">
    <text evidence="1">Belongs to the methyltransferase superfamily. LaeA methyltransferase family.</text>
</comment>
<dbReference type="GO" id="GO:0008168">
    <property type="term" value="F:methyltransferase activity"/>
    <property type="evidence" value="ECO:0007669"/>
    <property type="project" value="UniProtKB-KW"/>
</dbReference>
<evidence type="ECO:0000313" key="4">
    <source>
        <dbReference type="Proteomes" id="UP000076584"/>
    </source>
</evidence>
<reference evidence="3 4" key="1">
    <citation type="submission" date="2015-06" db="EMBL/GenBank/DDBJ databases">
        <title>Survival trade-offs in plant roots during colonization by closely related pathogenic and mutualistic fungi.</title>
        <authorList>
            <person name="Hacquard S."/>
            <person name="Kracher B."/>
            <person name="Hiruma K."/>
            <person name="Weinman A."/>
            <person name="Muench P."/>
            <person name="Garrido Oter R."/>
            <person name="Ver Loren van Themaat E."/>
            <person name="Dallerey J.-F."/>
            <person name="Damm U."/>
            <person name="Henrissat B."/>
            <person name="Lespinet O."/>
            <person name="Thon M."/>
            <person name="Kemen E."/>
            <person name="McHardy A.C."/>
            <person name="Schulze-Lefert P."/>
            <person name="O'Connell R.J."/>
        </authorList>
    </citation>
    <scope>NUCLEOTIDE SEQUENCE [LARGE SCALE GENOMIC DNA]</scope>
    <source>
        <strain evidence="3 4">MAFF 238704</strain>
    </source>
</reference>
<keyword evidence="3" id="KW-0489">Methyltransferase</keyword>
<name>A0A167D4S3_COLIC</name>
<dbReference type="PANTHER" id="PTHR43591">
    <property type="entry name" value="METHYLTRANSFERASE"/>
    <property type="match status" value="1"/>
</dbReference>
<proteinExistence type="inferred from homology"/>
<feature type="non-terminal residue" evidence="3">
    <location>
        <position position="1"/>
    </location>
</feature>
<feature type="region of interest" description="Disordered" evidence="2">
    <location>
        <begin position="1"/>
        <end position="27"/>
    </location>
</feature>
<sequence>LISTSNSSPSLGKVPSMFTSNDAPGDAAAEQANMQTIIEARIAPDETTDDSTSDIGSDTASNSSVSSSVYEFRVEHGRKYQKYREGKYHYPIDERESERLDLQHWLCLGSFRNKLGLAPPNDEGSSVKRVLDLGTGTGLWAIEFGDEHPAAESRQVIGVDIVPPQVEFVPPNVFFEIDDIDETWTYSQPFDYIHSRMMTSSISNWKDYIQKCFDHLEPNGYLELQEADLFPQSDDGTLKPDAAIVRSCQNVQKACTIFGRPFASIPDLATVMTEVGFKDVVLTKNKWPMNSWPKDPHYKTLGTWSLENYLQGIEGWTMAAFTKGLGWTKEQVQVFLIDVRNEMKDRTIHAYWPVYSIYGRKPAPTPEAAEKQGSESQNP</sequence>
<comment type="caution">
    <text evidence="3">The sequence shown here is derived from an EMBL/GenBank/DDBJ whole genome shotgun (WGS) entry which is preliminary data.</text>
</comment>
<evidence type="ECO:0000256" key="2">
    <source>
        <dbReference type="SAM" id="MobiDB-lite"/>
    </source>
</evidence>
<dbReference type="Gene3D" id="3.40.50.150">
    <property type="entry name" value="Vaccinia Virus protein VP39"/>
    <property type="match status" value="1"/>
</dbReference>
<evidence type="ECO:0000256" key="1">
    <source>
        <dbReference type="ARBA" id="ARBA00038158"/>
    </source>
</evidence>
<feature type="compositionally biased region" description="Polar residues" evidence="2">
    <location>
        <begin position="1"/>
        <end position="10"/>
    </location>
</feature>
<gene>
    <name evidence="3" type="ORF">CI238_08442</name>
</gene>
<keyword evidence="4" id="KW-1185">Reference proteome</keyword>
<evidence type="ECO:0000313" key="3">
    <source>
        <dbReference type="EMBL" id="KZL83419.1"/>
    </source>
</evidence>
<dbReference type="EMBL" id="LFIW01001110">
    <property type="protein sequence ID" value="KZL83419.1"/>
    <property type="molecule type" value="Genomic_DNA"/>
</dbReference>
<organism evidence="3 4">
    <name type="scientific">Colletotrichum incanum</name>
    <name type="common">Soybean anthracnose fungus</name>
    <dbReference type="NCBI Taxonomy" id="1573173"/>
    <lineage>
        <taxon>Eukaryota</taxon>
        <taxon>Fungi</taxon>
        <taxon>Dikarya</taxon>
        <taxon>Ascomycota</taxon>
        <taxon>Pezizomycotina</taxon>
        <taxon>Sordariomycetes</taxon>
        <taxon>Hypocreomycetidae</taxon>
        <taxon>Glomerellales</taxon>
        <taxon>Glomerellaceae</taxon>
        <taxon>Colletotrichum</taxon>
        <taxon>Colletotrichum spaethianum species complex</taxon>
    </lineage>
</organism>
<feature type="compositionally biased region" description="Low complexity" evidence="2">
    <location>
        <begin position="53"/>
        <end position="63"/>
    </location>
</feature>
<dbReference type="STRING" id="1573173.A0A167D4S3"/>
<feature type="region of interest" description="Disordered" evidence="2">
    <location>
        <begin position="42"/>
        <end position="63"/>
    </location>
</feature>
<keyword evidence="3" id="KW-0808">Transferase</keyword>
<dbReference type="PANTHER" id="PTHR43591:SF105">
    <property type="entry name" value="METHYLTRANSFERASE DOMAIN-CONTAINING PROTEIN-RELATED"/>
    <property type="match status" value="1"/>
</dbReference>
<dbReference type="InterPro" id="IPR029063">
    <property type="entry name" value="SAM-dependent_MTases_sf"/>
</dbReference>
<dbReference type="GO" id="GO:0032259">
    <property type="term" value="P:methylation"/>
    <property type="evidence" value="ECO:0007669"/>
    <property type="project" value="UniProtKB-KW"/>
</dbReference>
<dbReference type="CDD" id="cd02440">
    <property type="entry name" value="AdoMet_MTases"/>
    <property type="match status" value="1"/>
</dbReference>